<organism evidence="4 5">
    <name type="scientific">Helicobacter saguini</name>
    <dbReference type="NCBI Taxonomy" id="1548018"/>
    <lineage>
        <taxon>Bacteria</taxon>
        <taxon>Pseudomonadati</taxon>
        <taxon>Campylobacterota</taxon>
        <taxon>Epsilonproteobacteria</taxon>
        <taxon>Campylobacterales</taxon>
        <taxon>Helicobacteraceae</taxon>
        <taxon>Helicobacter</taxon>
    </lineage>
</organism>
<keyword evidence="2" id="KW-0812">Transmembrane</keyword>
<dbReference type="GO" id="GO:0003677">
    <property type="term" value="F:DNA binding"/>
    <property type="evidence" value="ECO:0007669"/>
    <property type="project" value="InterPro"/>
</dbReference>
<sequence>MSDFDKLKNMNLDDVRNITKISEQRLQDIINKNFKDIDKTRAHGFIKILERDLHLDLREWVQEYEYFLKNGTTENFTPNIESSLDYKDSVKNENSLPQVKTSTYNDFKPKDSKEKKSTNINNIEISTLKAKKSYKANVLLIAGGFFVLIVVFFAYFMNISTESNTKEIAKVNETQKQEIEDIVTQRYPKVSLGNALSGEDSVESNVDSNNVESTTSVDTSSSTKQNIAKSGKLIIQAKKQVWFAWVDLTTKKGGNTFLTSPDRIHELDSNNPIAFHFGNGLLNINVDGKNYEYNDGKVMYLLYKPGSGFQNIDRKEYNSLTSTTSKAQSSQTQE</sequence>
<proteinExistence type="predicted"/>
<keyword evidence="2" id="KW-0472">Membrane</keyword>
<accession>A0A347VSX3</accession>
<keyword evidence="5" id="KW-1185">Reference proteome</keyword>
<dbReference type="Proteomes" id="UP000029714">
    <property type="component" value="Unassembled WGS sequence"/>
</dbReference>
<evidence type="ECO:0000313" key="5">
    <source>
        <dbReference type="Proteomes" id="UP000029714"/>
    </source>
</evidence>
<dbReference type="Gene3D" id="1.10.260.40">
    <property type="entry name" value="lambda repressor-like DNA-binding domains"/>
    <property type="match status" value="1"/>
</dbReference>
<dbReference type="STRING" id="1548018.LS64_14130"/>
<dbReference type="InterPro" id="IPR010982">
    <property type="entry name" value="Lambda_DNA-bd_dom_sf"/>
</dbReference>
<dbReference type="Proteomes" id="UP000477070">
    <property type="component" value="Unassembled WGS sequence"/>
</dbReference>
<dbReference type="EMBL" id="QBIU01000001">
    <property type="protein sequence ID" value="MWV69347.1"/>
    <property type="molecule type" value="Genomic_DNA"/>
</dbReference>
<dbReference type="RefSeq" id="WP_034573891.1">
    <property type="nucleotide sequence ID" value="NZ_JRMP02000004.1"/>
</dbReference>
<dbReference type="AlphaFoldDB" id="A0A347VSX3"/>
<evidence type="ECO:0000256" key="1">
    <source>
        <dbReference type="SAM" id="MobiDB-lite"/>
    </source>
</evidence>
<protein>
    <recommendedName>
        <fullName evidence="7">Helix-turn-helix domain-containing protein</fullName>
    </recommendedName>
</protein>
<name>A0A347VSX3_9HELI</name>
<dbReference type="OrthoDB" id="5372824at2"/>
<evidence type="ECO:0000256" key="2">
    <source>
        <dbReference type="SAM" id="Phobius"/>
    </source>
</evidence>
<evidence type="ECO:0000313" key="4">
    <source>
        <dbReference type="EMBL" id="TLD95006.1"/>
    </source>
</evidence>
<reference evidence="4 5" key="1">
    <citation type="journal article" date="2014" name="Genome Announc.">
        <title>Draft genome sequences of eight enterohepatic helicobacter species isolated from both laboratory and wild rodents.</title>
        <authorList>
            <person name="Sheh A."/>
            <person name="Shen Z."/>
            <person name="Fox J.G."/>
        </authorList>
    </citation>
    <scope>NUCLEOTIDE SEQUENCE [LARGE SCALE GENOMIC DNA]</scope>
    <source>
        <strain evidence="4 5">MIT 97-6194</strain>
    </source>
</reference>
<reference evidence="3 6" key="4">
    <citation type="submission" date="2019-12" db="EMBL/GenBank/DDBJ databases">
        <title>Multi-Generational Helicobacter saguini Isolates.</title>
        <authorList>
            <person name="Mannion A."/>
            <person name="Shen Z."/>
            <person name="Fox J.G."/>
        </authorList>
    </citation>
    <scope>NUCLEOTIDE SEQUENCE [LARGE SCALE GENOMIC DNA]</scope>
    <source>
        <strain evidence="3">16-048</strain>
        <strain evidence="6">16-048 (F4)</strain>
    </source>
</reference>
<reference evidence="4" key="3">
    <citation type="submission" date="2018-04" db="EMBL/GenBank/DDBJ databases">
        <authorList>
            <person name="Sheh A."/>
            <person name="Shen Z."/>
            <person name="Mannion A.J."/>
            <person name="Fox J.G."/>
        </authorList>
    </citation>
    <scope>NUCLEOTIDE SEQUENCE</scope>
    <source>
        <strain evidence="4">MIT 97-6194</strain>
    </source>
</reference>
<comment type="caution">
    <text evidence="4">The sequence shown here is derived from an EMBL/GenBank/DDBJ whole genome shotgun (WGS) entry which is preliminary data.</text>
</comment>
<feature type="compositionally biased region" description="Low complexity" evidence="1">
    <location>
        <begin position="208"/>
        <end position="222"/>
    </location>
</feature>
<feature type="transmembrane region" description="Helical" evidence="2">
    <location>
        <begin position="138"/>
        <end position="157"/>
    </location>
</feature>
<feature type="region of interest" description="Disordered" evidence="1">
    <location>
        <begin position="195"/>
        <end position="222"/>
    </location>
</feature>
<dbReference type="EMBL" id="JRMP02000004">
    <property type="protein sequence ID" value="TLD95006.1"/>
    <property type="molecule type" value="Genomic_DNA"/>
</dbReference>
<evidence type="ECO:0000313" key="3">
    <source>
        <dbReference type="EMBL" id="MWV69347.1"/>
    </source>
</evidence>
<evidence type="ECO:0000313" key="6">
    <source>
        <dbReference type="Proteomes" id="UP000477070"/>
    </source>
</evidence>
<gene>
    <name evidence="3" type="ORF">DCO61_04820</name>
    <name evidence="4" type="ORF">LS64_003570</name>
</gene>
<keyword evidence="2" id="KW-1133">Transmembrane helix</keyword>
<evidence type="ECO:0008006" key="7">
    <source>
        <dbReference type="Google" id="ProtNLM"/>
    </source>
</evidence>
<reference evidence="4 5" key="2">
    <citation type="journal article" date="2016" name="Infect. Immun.">
        <title>Helicobacter saguini, a Novel Helicobacter Isolated from Cotton-Top Tamarins with Ulcerative Colitis, Has Proinflammatory Properties and Induces Typhlocolitis and Dysplasia in Gnotobiotic IL-10-/- Mice.</title>
        <authorList>
            <person name="Shen Z."/>
            <person name="Mannion A."/>
            <person name="Whary M.T."/>
            <person name="Muthupalani S."/>
            <person name="Sheh A."/>
            <person name="Feng Y."/>
            <person name="Gong G."/>
            <person name="Vandamme P."/>
            <person name="Holcombe H.R."/>
            <person name="Paster B.J."/>
            <person name="Fox J.G."/>
        </authorList>
    </citation>
    <scope>NUCLEOTIDE SEQUENCE [LARGE SCALE GENOMIC DNA]</scope>
    <source>
        <strain evidence="4 5">MIT 97-6194</strain>
    </source>
</reference>